<organism evidence="3 4">
    <name type="scientific">Magallana gigas</name>
    <name type="common">Pacific oyster</name>
    <name type="synonym">Crassostrea gigas</name>
    <dbReference type="NCBI Taxonomy" id="29159"/>
    <lineage>
        <taxon>Eukaryota</taxon>
        <taxon>Metazoa</taxon>
        <taxon>Spiralia</taxon>
        <taxon>Lophotrochozoa</taxon>
        <taxon>Mollusca</taxon>
        <taxon>Bivalvia</taxon>
        <taxon>Autobranchia</taxon>
        <taxon>Pteriomorphia</taxon>
        <taxon>Ostreida</taxon>
        <taxon>Ostreoidea</taxon>
        <taxon>Ostreidae</taxon>
        <taxon>Magallana</taxon>
    </lineage>
</organism>
<evidence type="ECO:0000313" key="3">
    <source>
        <dbReference type="EnsemblMetazoa" id="G30463.1:cds"/>
    </source>
</evidence>
<feature type="region of interest" description="Disordered" evidence="1">
    <location>
        <begin position="385"/>
        <end position="441"/>
    </location>
</feature>
<name>A0A8W8M3U9_MAGGI</name>
<keyword evidence="2" id="KW-0472">Membrane</keyword>
<feature type="compositionally biased region" description="Basic and acidic residues" evidence="1">
    <location>
        <begin position="399"/>
        <end position="410"/>
    </location>
</feature>
<sequence length="450" mass="51558">MEISLLRALTLSAHMVHAREFIQVFGLVLGVTLLKSSNGTEHCNHPWKQNFGLHINDSAEESYKSLSNILEGFLTITTSGQVNDIIENDIKTCMMSSNCKIYTLLDKKIEKSWTFCIVVNGSETCYISNCTCQKNDRKIRAVQSPVHNTKNKDKPGSRKDFKCTMNSHNLSTHHFRTDSRTENLTKCINASMLTTDEQNIFIRDVPLRGTSIWLNAMPFFIGVGVGTLFGGFLSFIAFRRKYSCFGSNKKENVDKTLNDDICFNEITEYSEIPEYTKRVDLEENGKLLDEPDLREDQNNMTNVEYHECIPMFNKDSKCESDFERKHIDVKEHPKGKVNEYMEHPLDTFFNNPDIDTDDKKPKGQNGVTVVLYETPTEPYFLLSTTRDTKDSQPDSIGFAHHDKNQGERANSKTLPITSEDVNHKNTDESTYQEGKEQPIENEYFVLKERS</sequence>
<keyword evidence="4" id="KW-1185">Reference proteome</keyword>
<dbReference type="AlphaFoldDB" id="A0A8W8M3U9"/>
<protein>
    <submittedName>
        <fullName evidence="3">Uncharacterized protein</fullName>
    </submittedName>
</protein>
<evidence type="ECO:0000256" key="2">
    <source>
        <dbReference type="SAM" id="Phobius"/>
    </source>
</evidence>
<evidence type="ECO:0000256" key="1">
    <source>
        <dbReference type="SAM" id="MobiDB-lite"/>
    </source>
</evidence>
<dbReference type="EnsemblMetazoa" id="G30463.1">
    <property type="protein sequence ID" value="G30463.1:cds"/>
    <property type="gene ID" value="G30463"/>
</dbReference>
<keyword evidence="2" id="KW-1133">Transmembrane helix</keyword>
<evidence type="ECO:0000313" key="4">
    <source>
        <dbReference type="Proteomes" id="UP000005408"/>
    </source>
</evidence>
<proteinExistence type="predicted"/>
<feature type="compositionally biased region" description="Basic and acidic residues" evidence="1">
    <location>
        <begin position="420"/>
        <end position="438"/>
    </location>
</feature>
<reference evidence="3" key="1">
    <citation type="submission" date="2022-08" db="UniProtKB">
        <authorList>
            <consortium name="EnsemblMetazoa"/>
        </authorList>
    </citation>
    <scope>IDENTIFICATION</scope>
    <source>
        <strain evidence="3">05x7-T-G4-1.051#20</strain>
    </source>
</reference>
<feature type="transmembrane region" description="Helical" evidence="2">
    <location>
        <begin position="212"/>
        <end position="238"/>
    </location>
</feature>
<dbReference type="Proteomes" id="UP000005408">
    <property type="component" value="Unassembled WGS sequence"/>
</dbReference>
<keyword evidence="2" id="KW-0812">Transmembrane</keyword>
<accession>A0A8W8M3U9</accession>